<dbReference type="InterPro" id="IPR033121">
    <property type="entry name" value="PEPTIDASE_A1"/>
</dbReference>
<evidence type="ECO:0000313" key="4">
    <source>
        <dbReference type="Proteomes" id="UP000683000"/>
    </source>
</evidence>
<organism evidence="3 4">
    <name type="scientific">Boletus reticuloceps</name>
    <dbReference type="NCBI Taxonomy" id="495285"/>
    <lineage>
        <taxon>Eukaryota</taxon>
        <taxon>Fungi</taxon>
        <taxon>Dikarya</taxon>
        <taxon>Basidiomycota</taxon>
        <taxon>Agaricomycotina</taxon>
        <taxon>Agaricomycetes</taxon>
        <taxon>Agaricomycetidae</taxon>
        <taxon>Boletales</taxon>
        <taxon>Boletineae</taxon>
        <taxon>Boletaceae</taxon>
        <taxon>Boletoideae</taxon>
        <taxon>Boletus</taxon>
    </lineage>
</organism>
<dbReference type="AlphaFoldDB" id="A0A8I2YL73"/>
<evidence type="ECO:0000313" key="3">
    <source>
        <dbReference type="EMBL" id="KAG6373228.1"/>
    </source>
</evidence>
<reference evidence="3" key="1">
    <citation type="submission" date="2021-03" db="EMBL/GenBank/DDBJ databases">
        <title>Evolutionary innovations through gain and loss of genes in the ectomycorrhizal Boletales.</title>
        <authorList>
            <person name="Wu G."/>
            <person name="Miyauchi S."/>
            <person name="Morin E."/>
            <person name="Yang Z.-L."/>
            <person name="Xu J."/>
            <person name="Martin F.M."/>
        </authorList>
    </citation>
    <scope>NUCLEOTIDE SEQUENCE</scope>
    <source>
        <strain evidence="3">BR01</strain>
    </source>
</reference>
<keyword evidence="4" id="KW-1185">Reference proteome</keyword>
<gene>
    <name evidence="3" type="ORF">JVT61DRAFT_6854</name>
</gene>
<dbReference type="Pfam" id="PF00026">
    <property type="entry name" value="Asp"/>
    <property type="match status" value="1"/>
</dbReference>
<feature type="region of interest" description="Disordered" evidence="1">
    <location>
        <begin position="113"/>
        <end position="155"/>
    </location>
</feature>
<dbReference type="EMBL" id="JAGFBS010000023">
    <property type="protein sequence ID" value="KAG6373228.1"/>
    <property type="molecule type" value="Genomic_DNA"/>
</dbReference>
<dbReference type="PROSITE" id="PS51767">
    <property type="entry name" value="PEPTIDASE_A1"/>
    <property type="match status" value="1"/>
</dbReference>
<sequence length="239" mass="25703">MSPLPVRNPMRDDQDAAAPQPAGQRIAIAIPLTKRSSKLVNADGTVNIDALREHLATVEAKIRLGFTNYEKNTGRKHPSDVRGVERRGAGDHLTWTDDQSHWLAKPITVDFDTGSSNNGHTIQRDPSSSSTPQDLGQSFSLPYDGDGSTVSGEQHTDSTVSIAGFSTLGAANTHSSEFQGSRFRADGLMGTAFQSISDFNASPVFQTLVSAGRMESRTDTLIGTTDLEQMSKLDTGHCQ</sequence>
<feature type="compositionally biased region" description="Polar residues" evidence="1">
    <location>
        <begin position="113"/>
        <end position="140"/>
    </location>
</feature>
<dbReference type="Proteomes" id="UP000683000">
    <property type="component" value="Unassembled WGS sequence"/>
</dbReference>
<accession>A0A8I2YL73</accession>
<feature type="region of interest" description="Disordered" evidence="1">
    <location>
        <begin position="1"/>
        <end position="22"/>
    </location>
</feature>
<feature type="domain" description="Peptidase A1" evidence="2">
    <location>
        <begin position="94"/>
        <end position="239"/>
    </location>
</feature>
<comment type="caution">
    <text evidence="3">The sequence shown here is derived from an EMBL/GenBank/DDBJ whole genome shotgun (WGS) entry which is preliminary data.</text>
</comment>
<proteinExistence type="predicted"/>
<dbReference type="OrthoDB" id="15189at2759"/>
<dbReference type="SUPFAM" id="SSF50630">
    <property type="entry name" value="Acid proteases"/>
    <property type="match status" value="1"/>
</dbReference>
<dbReference type="InterPro" id="IPR021109">
    <property type="entry name" value="Peptidase_aspartic_dom_sf"/>
</dbReference>
<protein>
    <recommendedName>
        <fullName evidence="2">Peptidase A1 domain-containing protein</fullName>
    </recommendedName>
</protein>
<dbReference type="CDD" id="cd05471">
    <property type="entry name" value="pepsin_like"/>
    <property type="match status" value="1"/>
</dbReference>
<dbReference type="Gene3D" id="2.40.70.10">
    <property type="entry name" value="Acid Proteases"/>
    <property type="match status" value="1"/>
</dbReference>
<evidence type="ECO:0000256" key="1">
    <source>
        <dbReference type="SAM" id="MobiDB-lite"/>
    </source>
</evidence>
<dbReference type="InterPro" id="IPR034164">
    <property type="entry name" value="Pepsin-like_dom"/>
</dbReference>
<name>A0A8I2YL73_9AGAM</name>
<evidence type="ECO:0000259" key="2">
    <source>
        <dbReference type="PROSITE" id="PS51767"/>
    </source>
</evidence>